<feature type="compositionally biased region" description="Acidic residues" evidence="1">
    <location>
        <begin position="62"/>
        <end position="73"/>
    </location>
</feature>
<protein>
    <recommendedName>
        <fullName evidence="4">Gp130</fullName>
    </recommendedName>
</protein>
<evidence type="ECO:0008006" key="4">
    <source>
        <dbReference type="Google" id="ProtNLM"/>
    </source>
</evidence>
<sequence>MPSDIANQIVKQIFGDEKAAAIDSINDALGAASFDAIQARKLDFAKSMGFELDDTAQETADEIQDNLPDENEEPVTVASSTDEVEPPTEENPANEDDETDS</sequence>
<name>A0A0E3FJM6_9CAUD</name>
<dbReference type="Proteomes" id="UP000185407">
    <property type="component" value="Segment"/>
</dbReference>
<reference evidence="2 3" key="1">
    <citation type="submission" date="2013-12" db="EMBL/GenBank/DDBJ databases">
        <title>Ecological redundancy of diverse viral populations within a natural community.</title>
        <authorList>
            <person name="Gregory A.C."/>
            <person name="LaButti K."/>
            <person name="Copeland A."/>
            <person name="Woyke T."/>
            <person name="Sullivan M.B."/>
        </authorList>
    </citation>
    <scope>NUCLEOTIDE SEQUENCE [LARGE SCALE GENOMIC DNA]</scope>
    <source>
        <strain evidence="2">Syn7803US1</strain>
    </source>
</reference>
<dbReference type="EMBL" id="KJ019088">
    <property type="protein sequence ID" value="AIX28240.1"/>
    <property type="molecule type" value="Genomic_DNA"/>
</dbReference>
<evidence type="ECO:0000256" key="1">
    <source>
        <dbReference type="SAM" id="MobiDB-lite"/>
    </source>
</evidence>
<evidence type="ECO:0000313" key="3">
    <source>
        <dbReference type="Proteomes" id="UP000185407"/>
    </source>
</evidence>
<feature type="region of interest" description="Disordered" evidence="1">
    <location>
        <begin position="62"/>
        <end position="101"/>
    </location>
</feature>
<proteinExistence type="predicted"/>
<evidence type="ECO:0000313" key="2">
    <source>
        <dbReference type="EMBL" id="AIX28240.1"/>
    </source>
</evidence>
<dbReference type="InterPro" id="IPR055640">
    <property type="entry name" value="DUF7216"/>
</dbReference>
<accession>A0A0E3FJM6</accession>
<feature type="compositionally biased region" description="Acidic residues" evidence="1">
    <location>
        <begin position="82"/>
        <end position="101"/>
    </location>
</feature>
<organism evidence="2 3">
    <name type="scientific">Synechococcus phage ACG-2014a</name>
    <dbReference type="NCBI Taxonomy" id="1493507"/>
    <lineage>
        <taxon>Viruses</taxon>
        <taxon>Duplodnaviria</taxon>
        <taxon>Heunggongvirae</taxon>
        <taxon>Uroviricota</taxon>
        <taxon>Caudoviricetes</taxon>
        <taxon>Pantevenvirales</taxon>
        <taxon>Kyanoviridae</taxon>
        <taxon>Acionnavirus</taxon>
        <taxon>Acionnavirus monteraybay</taxon>
    </lineage>
</organism>
<dbReference type="Pfam" id="PF23853">
    <property type="entry name" value="DUF7216"/>
    <property type="match status" value="1"/>
</dbReference>
<gene>
    <name evidence="2" type="ORF">Syn7803US1_104</name>
</gene>